<comment type="caution">
    <text evidence="2">The sequence shown here is derived from an EMBL/GenBank/DDBJ whole genome shotgun (WGS) entry which is preliminary data.</text>
</comment>
<dbReference type="InterPro" id="IPR036866">
    <property type="entry name" value="RibonucZ/Hydroxyglut_hydro"/>
</dbReference>
<evidence type="ECO:0000313" key="3">
    <source>
        <dbReference type="Proteomes" id="UP001302329"/>
    </source>
</evidence>
<reference evidence="2 3" key="1">
    <citation type="submission" date="2023-12" db="EMBL/GenBank/DDBJ databases">
        <title>Baltic Sea Cyanobacteria.</title>
        <authorList>
            <person name="Delbaje E."/>
            <person name="Fewer D.P."/>
            <person name="Shishido T.K."/>
        </authorList>
    </citation>
    <scope>NUCLEOTIDE SEQUENCE [LARGE SCALE GENOMIC DNA]</scope>
    <source>
        <strain evidence="2 3">UHCC 0281</strain>
    </source>
</reference>
<evidence type="ECO:0000313" key="2">
    <source>
        <dbReference type="EMBL" id="MEA5443594.1"/>
    </source>
</evidence>
<feature type="compositionally biased region" description="Basic and acidic residues" evidence="1">
    <location>
        <begin position="24"/>
        <end position="35"/>
    </location>
</feature>
<name>A0ABU5SYM7_9CYAN</name>
<dbReference type="SUPFAM" id="SSF56281">
    <property type="entry name" value="Metallo-hydrolase/oxidoreductase"/>
    <property type="match status" value="1"/>
</dbReference>
<sequence>MGRVLSWRSPPSQGDSPQCIRPRFTPESRTDRPKVGERLSSPVLHCLADDLWVAEQPQTYVGLSIGTRMTVIRQRNTNRLVILSPIQPSAELEKGLAELGVVGDIVAPNAFHHLYLQAFKQRFPLATTWGPSALRQKCPHLELDRLLSATDPSPWPEMVLCKLTGLQTLGPTGPSPLHEVAFCHTPSKTLILTDSAFHFDASAAWLTRLITRIGGGFDRLEPTILERLATSDRASLGRAMQVVLQWDFDRVVVAHGAIVETGGKASLTRAYVRFLGGDLELGAGSQPITKEPPP</sequence>
<proteinExistence type="predicted"/>
<dbReference type="EMBL" id="JAYGHY010000057">
    <property type="protein sequence ID" value="MEA5443594.1"/>
    <property type="molecule type" value="Genomic_DNA"/>
</dbReference>
<dbReference type="PANTHER" id="PTHR33835">
    <property type="entry name" value="YALI0C07656P"/>
    <property type="match status" value="1"/>
</dbReference>
<accession>A0ABU5SYM7</accession>
<feature type="region of interest" description="Disordered" evidence="1">
    <location>
        <begin position="1"/>
        <end position="35"/>
    </location>
</feature>
<evidence type="ECO:0000256" key="1">
    <source>
        <dbReference type="SAM" id="MobiDB-lite"/>
    </source>
</evidence>
<dbReference type="InterPro" id="IPR025638">
    <property type="entry name" value="DUF4336"/>
</dbReference>
<keyword evidence="3" id="KW-1185">Reference proteome</keyword>
<protein>
    <submittedName>
        <fullName evidence="2">DUF4336 domain-containing protein</fullName>
    </submittedName>
</protein>
<dbReference type="PANTHER" id="PTHR33835:SF1">
    <property type="entry name" value="METALLO-BETA-LACTAMASE DOMAIN-CONTAINING PROTEIN"/>
    <property type="match status" value="1"/>
</dbReference>
<dbReference type="Pfam" id="PF14234">
    <property type="entry name" value="DUF4336"/>
    <property type="match status" value="1"/>
</dbReference>
<dbReference type="Proteomes" id="UP001302329">
    <property type="component" value="Unassembled WGS sequence"/>
</dbReference>
<organism evidence="2 3">
    <name type="scientific">Cyanobium gracile UHCC 0281</name>
    <dbReference type="NCBI Taxonomy" id="3110309"/>
    <lineage>
        <taxon>Bacteria</taxon>
        <taxon>Bacillati</taxon>
        <taxon>Cyanobacteriota</taxon>
        <taxon>Cyanophyceae</taxon>
        <taxon>Synechococcales</taxon>
        <taxon>Prochlorococcaceae</taxon>
        <taxon>Cyanobium</taxon>
    </lineage>
</organism>
<gene>
    <name evidence="2" type="ORF">VB739_13615</name>
</gene>